<name>B0XR54_ASPFC</name>
<dbReference type="OrthoDB" id="4509688at2759"/>
<feature type="compositionally biased region" description="Low complexity" evidence="1">
    <location>
        <begin position="159"/>
        <end position="190"/>
    </location>
</feature>
<dbReference type="Proteomes" id="UP000001699">
    <property type="component" value="Unassembled WGS sequence"/>
</dbReference>
<sequence>MADSLAYDYTSWQFLEGIGQASPLQQELQTEDDLRLAFELSSHGRSENDIALLSSDNCLPDGQISAKAATAATGIVQAQMHSPPIEVGMGMGMGMGMDLDMAMAMEMDMTMEMFAQGMDFISEPPFPDLSLGHGQKAPDELSFLRSTSDDVTQRALFMTPSGITSPSSSSSSPSFASTSPSSHRNSSSPSLDPCTPSATSSTSKEDEDHDWDCDRDRDPSLGTGLGMDMGMHFYKLPDRLDSSSSSSSSPRPPRLHRPHHHPTQPSLHRINHRASAAADDEDALTPLEMPDGSTRFTANWLPVDPTGGFTIDSPESASASAMDVGDPYGHGYSPQDRAYGYGYAEGDLAMEFSKEAFIQMPAPAPV</sequence>
<dbReference type="HOGENOM" id="CLU_847235_0_0_1"/>
<feature type="compositionally biased region" description="Basic residues" evidence="1">
    <location>
        <begin position="253"/>
        <end position="262"/>
    </location>
</feature>
<evidence type="ECO:0000313" key="3">
    <source>
        <dbReference type="Proteomes" id="UP000001699"/>
    </source>
</evidence>
<dbReference type="VEuPathDB" id="FungiDB:AFUB_001970"/>
<organism evidence="2 3">
    <name type="scientific">Aspergillus fumigatus (strain CBS 144.89 / FGSC A1163 / CEA10)</name>
    <name type="common">Neosartorya fumigata</name>
    <dbReference type="NCBI Taxonomy" id="451804"/>
    <lineage>
        <taxon>Eukaryota</taxon>
        <taxon>Fungi</taxon>
        <taxon>Dikarya</taxon>
        <taxon>Ascomycota</taxon>
        <taxon>Pezizomycotina</taxon>
        <taxon>Eurotiomycetes</taxon>
        <taxon>Eurotiomycetidae</taxon>
        <taxon>Eurotiales</taxon>
        <taxon>Aspergillaceae</taxon>
        <taxon>Aspergillus</taxon>
        <taxon>Aspergillus subgen. Fumigati</taxon>
    </lineage>
</organism>
<gene>
    <name evidence="2" type="ORF">AFUB_001970</name>
</gene>
<keyword evidence="3" id="KW-1185">Reference proteome</keyword>
<dbReference type="EMBL" id="DS499594">
    <property type="protein sequence ID" value="EDP55502.1"/>
    <property type="molecule type" value="Genomic_DNA"/>
</dbReference>
<evidence type="ECO:0000313" key="2">
    <source>
        <dbReference type="EMBL" id="EDP55502.1"/>
    </source>
</evidence>
<proteinExistence type="predicted"/>
<accession>B0XR54</accession>
<dbReference type="AlphaFoldDB" id="B0XR54"/>
<evidence type="ECO:0000256" key="1">
    <source>
        <dbReference type="SAM" id="MobiDB-lite"/>
    </source>
</evidence>
<feature type="region of interest" description="Disordered" evidence="1">
    <location>
        <begin position="159"/>
        <end position="281"/>
    </location>
</feature>
<reference evidence="2 3" key="1">
    <citation type="journal article" date="2008" name="PLoS Genet.">
        <title>Genomic islands in the pathogenic filamentous fungus Aspergillus fumigatus.</title>
        <authorList>
            <person name="Fedorova N.D."/>
            <person name="Khaldi N."/>
            <person name="Joardar V.S."/>
            <person name="Maiti R."/>
            <person name="Amedeo P."/>
            <person name="Anderson M.J."/>
            <person name="Crabtree J."/>
            <person name="Silva J.C."/>
            <person name="Badger J.H."/>
            <person name="Albarraq A."/>
            <person name="Angiuoli S."/>
            <person name="Bussey H."/>
            <person name="Bowyer P."/>
            <person name="Cotty P.J."/>
            <person name="Dyer P.S."/>
            <person name="Egan A."/>
            <person name="Galens K."/>
            <person name="Fraser-Liggett C.M."/>
            <person name="Haas B.J."/>
            <person name="Inman J.M."/>
            <person name="Kent R."/>
            <person name="Lemieux S."/>
            <person name="Malavazi I."/>
            <person name="Orvis J."/>
            <person name="Roemer T."/>
            <person name="Ronning C.M."/>
            <person name="Sundaram J.P."/>
            <person name="Sutton G."/>
            <person name="Turner G."/>
            <person name="Venter J.C."/>
            <person name="White O.R."/>
            <person name="Whitty B.R."/>
            <person name="Youngman P."/>
            <person name="Wolfe K.H."/>
            <person name="Goldman G.H."/>
            <person name="Wortman J.R."/>
            <person name="Jiang B."/>
            <person name="Denning D.W."/>
            <person name="Nierman W.C."/>
        </authorList>
    </citation>
    <scope>NUCLEOTIDE SEQUENCE [LARGE SCALE GENOMIC DNA]</scope>
    <source>
        <strain evidence="3">CBS 144.89 / FGSC A1163 / CEA10</strain>
    </source>
</reference>
<protein>
    <submittedName>
        <fullName evidence="2">Uncharacterized protein</fullName>
    </submittedName>
</protein>